<evidence type="ECO:0000313" key="1">
    <source>
        <dbReference type="EMBL" id="CCW20147.1"/>
    </source>
</evidence>
<sequence length="46" mass="4955">MIRLLPLMLLLSGCATVRPYASCPNAKAALALAERVVARVCPMDVR</sequence>
<dbReference type="RefSeq" id="WP_006967451.1">
    <property type="nucleotide sequence ID" value="NZ_CAVK010000250.1"/>
</dbReference>
<evidence type="ECO:0000313" key="2">
    <source>
        <dbReference type="Proteomes" id="UP000013201"/>
    </source>
</evidence>
<accession>N1MXA1</accession>
<dbReference type="Proteomes" id="UP000013201">
    <property type="component" value="Unassembled WGS sequence"/>
</dbReference>
<comment type="caution">
    <text evidence="1">The sequence shown here is derived from an EMBL/GenBank/DDBJ whole genome shotgun (WGS) entry which is preliminary data.</text>
</comment>
<reference evidence="2" key="2">
    <citation type="submission" date="2013-04" db="EMBL/GenBank/DDBJ databases">
        <title>Bisphenol A degrading Sphingobium sp. strain BiD32.</title>
        <authorList>
            <person name="Nielsen J.L."/>
            <person name="Zhou N.A."/>
            <person name="Kjeldal H."/>
        </authorList>
    </citation>
    <scope>NUCLEOTIDE SEQUENCE [LARGE SCALE GENOMIC DNA]</scope>
    <source>
        <strain evidence="2">BiD32</strain>
    </source>
</reference>
<keyword evidence="2" id="KW-1185">Reference proteome</keyword>
<gene>
    <name evidence="1" type="ORF">EBBID32_45180</name>
</gene>
<reference evidence="1 2" key="1">
    <citation type="submission" date="2013-03" db="EMBL/GenBank/DDBJ databases">
        <authorList>
            <person name="Le V."/>
        </authorList>
    </citation>
    <scope>NUCLEOTIDE SEQUENCE [LARGE SCALE GENOMIC DNA]</scope>
    <source>
        <strain evidence="1 2">BiD32</strain>
    </source>
</reference>
<dbReference type="AlphaFoldDB" id="N1MXA1"/>
<name>N1MXA1_9SPHN</name>
<organism evidence="1 2">
    <name type="scientific">Sphingobium indicum BiD32</name>
    <dbReference type="NCBI Taxonomy" id="1301087"/>
    <lineage>
        <taxon>Bacteria</taxon>
        <taxon>Pseudomonadati</taxon>
        <taxon>Pseudomonadota</taxon>
        <taxon>Alphaproteobacteria</taxon>
        <taxon>Sphingomonadales</taxon>
        <taxon>Sphingomonadaceae</taxon>
        <taxon>Sphingobium</taxon>
    </lineage>
</organism>
<protein>
    <recommendedName>
        <fullName evidence="3">Lipoprotein</fullName>
    </recommendedName>
</protein>
<proteinExistence type="predicted"/>
<dbReference type="EMBL" id="CAVK010000250">
    <property type="protein sequence ID" value="CCW20147.1"/>
    <property type="molecule type" value="Genomic_DNA"/>
</dbReference>
<evidence type="ECO:0008006" key="3">
    <source>
        <dbReference type="Google" id="ProtNLM"/>
    </source>
</evidence>